<dbReference type="EMBL" id="WUBL01000094">
    <property type="protein sequence ID" value="KAF2966245.1"/>
    <property type="molecule type" value="Genomic_DNA"/>
</dbReference>
<dbReference type="InParanoid" id="A0A7C8IQ62"/>
<feature type="transmembrane region" description="Helical" evidence="6">
    <location>
        <begin position="155"/>
        <end position="188"/>
    </location>
</feature>
<dbReference type="AlphaFoldDB" id="A0A7C8IQ62"/>
<accession>A0A7C8IQ62</accession>
<keyword evidence="4 5" id="KW-0408">Iron</keyword>
<evidence type="ECO:0000256" key="5">
    <source>
        <dbReference type="PIRSR" id="PIRSR602401-1"/>
    </source>
</evidence>
<dbReference type="InterPro" id="IPR002401">
    <property type="entry name" value="Cyt_P450_E_grp-I"/>
</dbReference>
<feature type="transmembrane region" description="Helical" evidence="6">
    <location>
        <begin position="116"/>
        <end position="143"/>
    </location>
</feature>
<dbReference type="GO" id="GO:0005506">
    <property type="term" value="F:iron ion binding"/>
    <property type="evidence" value="ECO:0007669"/>
    <property type="project" value="InterPro"/>
</dbReference>
<dbReference type="InterPro" id="IPR036396">
    <property type="entry name" value="Cyt_P450_sf"/>
</dbReference>
<dbReference type="PANTHER" id="PTHR24305:SF226">
    <property type="entry name" value="CYTOCHROME P450 MONOOXYGENASE"/>
    <property type="match status" value="1"/>
</dbReference>
<dbReference type="SUPFAM" id="SSF48264">
    <property type="entry name" value="Cytochrome P450"/>
    <property type="match status" value="1"/>
</dbReference>
<dbReference type="PRINTS" id="PR00385">
    <property type="entry name" value="P450"/>
</dbReference>
<organism evidence="8 9">
    <name type="scientific">Xylaria multiplex</name>
    <dbReference type="NCBI Taxonomy" id="323545"/>
    <lineage>
        <taxon>Eukaryota</taxon>
        <taxon>Fungi</taxon>
        <taxon>Dikarya</taxon>
        <taxon>Ascomycota</taxon>
        <taxon>Pezizomycotina</taxon>
        <taxon>Sordariomycetes</taxon>
        <taxon>Xylariomycetidae</taxon>
        <taxon>Xylariales</taxon>
        <taxon>Xylariaceae</taxon>
        <taxon>Xylaria</taxon>
    </lineage>
</organism>
<keyword evidence="6" id="KW-1133">Transmembrane helix</keyword>
<evidence type="ECO:0000256" key="2">
    <source>
        <dbReference type="ARBA" id="ARBA00022617"/>
    </source>
</evidence>
<comment type="cofactor">
    <cofactor evidence="1 5">
        <name>heme</name>
        <dbReference type="ChEBI" id="CHEBI:30413"/>
    </cofactor>
</comment>
<evidence type="ECO:0000313" key="8">
    <source>
        <dbReference type="EMBL" id="KAF2966245.1"/>
    </source>
</evidence>
<evidence type="ECO:0000313" key="9">
    <source>
        <dbReference type="Proteomes" id="UP000481858"/>
    </source>
</evidence>
<evidence type="ECO:0000256" key="1">
    <source>
        <dbReference type="ARBA" id="ARBA00001971"/>
    </source>
</evidence>
<comment type="caution">
    <text evidence="8">The sequence shown here is derived from an EMBL/GenBank/DDBJ whole genome shotgun (WGS) entry which is preliminary data.</text>
</comment>
<evidence type="ECO:0000256" key="6">
    <source>
        <dbReference type="SAM" id="Phobius"/>
    </source>
</evidence>
<feature type="binding site" description="axial binding residue" evidence="5">
    <location>
        <position position="827"/>
    </location>
    <ligand>
        <name>heme</name>
        <dbReference type="ChEBI" id="CHEBI:30413"/>
    </ligand>
    <ligandPart>
        <name>Fe</name>
        <dbReference type="ChEBI" id="CHEBI:18248"/>
    </ligandPart>
</feature>
<dbReference type="OrthoDB" id="1470350at2759"/>
<dbReference type="PRINTS" id="PR00463">
    <property type="entry name" value="EP450I"/>
</dbReference>
<protein>
    <recommendedName>
        <fullName evidence="7">Rhodopsin domain-containing protein</fullName>
    </recommendedName>
</protein>
<feature type="transmembrane region" description="Helical" evidence="6">
    <location>
        <begin position="268"/>
        <end position="290"/>
    </location>
</feature>
<dbReference type="PROSITE" id="PS00086">
    <property type="entry name" value="CYTOCHROME_P450"/>
    <property type="match status" value="1"/>
</dbReference>
<sequence>MTISFSSLSAAQQQALLDGPALEPPPNVSSNFDNPSNLNTAGYVVPSIALAITTIFVFIRLYTRFFIVRRARLEDYLILAGYGIYVGTTYAVFRLVTNVGFFVHQWDIRFRDLSEYLYAIHICANLYSVHILVSKAAILLEWLHIFVPGGTRNAFFWACHILLWVNVLFYFSIIIVANLVCFPFALIWDKTLEGTCIDGKVIEVTSAVLNLTSDVIILVLPQRVIWNLQMKMQKKIGFSVIFAIGILAVTAAAFRLSSATDYYHSKDATYVASALILWSLVEMTSLFLILSVPSVPKALQALKKTLVPTKATIASWPRPRIFSDPTRRTTNTGDYREMSDGDITLSQSRPYATTDTLSQSDDGQHGIVRTSEVTSKTERNTEAIKASQFKKIHPWYLLVSTYRLLLHPLRSYPGPVLAKVSDVYSGFYSLKRGLHLKTYEDHQTYGRVIRHGPNKLVFNSATALHDIYLNENISKSLCYQAGNVNPSTTNVFNTIDKRVHRLKRKLVGQIVTERSIRAFEPILSEQVDIFVKQLAVSYHAEPDVPVNMSERSKYLGLDISGYLGFGYALNLQTSHIHRYLVRAMMIGSWRLNMYMQFPALRKLKLEILFYALALIQGKSFLQTLSKMIQARLAKDKNAEHDLYSFMVDALEAPEEERITASEIWTEGIFFLPAAGDTTSTALSSLFFYLAKNPECQEKVANEVRSAFKTSAEIGGSRLSACSYLRACINEALRMSPPVAGTLWRELLPINGGEPLVVDGHPIPPGTQVGVNTYALHHNPEYFPDPFTYNPDRWFLEEGGARVYDERGSFILINHAAFTPFSHGSRGCAGKALAYAEVSLAIARTLWYFDFKFPSTPQKPQDHPSEFELRDVFTSAHDGPHLIFQPRGEFWREHVD</sequence>
<keyword evidence="6" id="KW-0472">Membrane</keyword>
<dbReference type="PANTHER" id="PTHR24305">
    <property type="entry name" value="CYTOCHROME P450"/>
    <property type="match status" value="1"/>
</dbReference>
<dbReference type="CDD" id="cd11061">
    <property type="entry name" value="CYP67-like"/>
    <property type="match status" value="1"/>
</dbReference>
<keyword evidence="9" id="KW-1185">Reference proteome</keyword>
<dbReference type="InterPro" id="IPR017972">
    <property type="entry name" value="Cyt_P450_CS"/>
</dbReference>
<evidence type="ECO:0000259" key="7">
    <source>
        <dbReference type="Pfam" id="PF20684"/>
    </source>
</evidence>
<gene>
    <name evidence="8" type="ORF">GQX73_g7356</name>
</gene>
<dbReference type="InterPro" id="IPR001128">
    <property type="entry name" value="Cyt_P450"/>
</dbReference>
<dbReference type="GO" id="GO:0016705">
    <property type="term" value="F:oxidoreductase activity, acting on paired donors, with incorporation or reduction of molecular oxygen"/>
    <property type="evidence" value="ECO:0007669"/>
    <property type="project" value="InterPro"/>
</dbReference>
<feature type="transmembrane region" description="Helical" evidence="6">
    <location>
        <begin position="75"/>
        <end position="96"/>
    </location>
</feature>
<feature type="domain" description="Rhodopsin" evidence="7">
    <location>
        <begin position="59"/>
        <end position="298"/>
    </location>
</feature>
<keyword evidence="3 5" id="KW-0479">Metal-binding</keyword>
<evidence type="ECO:0000256" key="3">
    <source>
        <dbReference type="ARBA" id="ARBA00022723"/>
    </source>
</evidence>
<dbReference type="Gene3D" id="1.10.630.10">
    <property type="entry name" value="Cytochrome P450"/>
    <property type="match status" value="1"/>
</dbReference>
<proteinExistence type="predicted"/>
<reference evidence="8 9" key="1">
    <citation type="submission" date="2019-12" db="EMBL/GenBank/DDBJ databases">
        <title>Draft genome sequence of the ascomycete Xylaria multiplex DSM 110363.</title>
        <authorList>
            <person name="Buettner E."/>
            <person name="Kellner H."/>
        </authorList>
    </citation>
    <scope>NUCLEOTIDE SEQUENCE [LARGE SCALE GENOMIC DNA]</scope>
    <source>
        <strain evidence="8 9">DSM 110363</strain>
    </source>
</reference>
<feature type="transmembrane region" description="Helical" evidence="6">
    <location>
        <begin position="238"/>
        <end position="256"/>
    </location>
</feature>
<dbReference type="InterPro" id="IPR050121">
    <property type="entry name" value="Cytochrome_P450_monoxygenase"/>
</dbReference>
<feature type="transmembrane region" description="Helical" evidence="6">
    <location>
        <begin position="41"/>
        <end position="63"/>
    </location>
</feature>
<name>A0A7C8IQ62_9PEZI</name>
<dbReference type="InterPro" id="IPR049326">
    <property type="entry name" value="Rhodopsin_dom_fungi"/>
</dbReference>
<dbReference type="GO" id="GO:0004497">
    <property type="term" value="F:monooxygenase activity"/>
    <property type="evidence" value="ECO:0007669"/>
    <property type="project" value="InterPro"/>
</dbReference>
<evidence type="ECO:0000256" key="4">
    <source>
        <dbReference type="ARBA" id="ARBA00023004"/>
    </source>
</evidence>
<dbReference type="Pfam" id="PF00067">
    <property type="entry name" value="p450"/>
    <property type="match status" value="1"/>
</dbReference>
<keyword evidence="2 5" id="KW-0349">Heme</keyword>
<dbReference type="Proteomes" id="UP000481858">
    <property type="component" value="Unassembled WGS sequence"/>
</dbReference>
<dbReference type="GO" id="GO:0020037">
    <property type="term" value="F:heme binding"/>
    <property type="evidence" value="ECO:0007669"/>
    <property type="project" value="InterPro"/>
</dbReference>
<dbReference type="Pfam" id="PF20684">
    <property type="entry name" value="Fung_rhodopsin"/>
    <property type="match status" value="1"/>
</dbReference>
<keyword evidence="6" id="KW-0812">Transmembrane</keyword>